<proteinExistence type="predicted"/>
<dbReference type="AlphaFoldDB" id="Q5QLQ2"/>
<reference evidence="1" key="1">
    <citation type="journal article" date="2002" name="Nature">
        <title>The genome sequence and structure of rice chromosome 1.</title>
        <authorList>
            <person name="Sasaki T."/>
            <person name="Matsumoto T."/>
            <person name="Yamamoto K."/>
            <person name="Sakata K."/>
            <person name="Baba T."/>
            <person name="Katayose Y."/>
            <person name="Wu J."/>
            <person name="Niimura Y."/>
            <person name="Cheng Z."/>
            <person name="Nagamura Y."/>
            <person name="Antonio B.A."/>
            <person name="Kanamori H."/>
            <person name="Hosokawa S."/>
            <person name="Masukawa M."/>
            <person name="Arikawa K."/>
            <person name="Chiden Y."/>
            <person name="Hayashi M."/>
            <person name="Okamoto M."/>
            <person name="Ando T."/>
            <person name="Aoki H."/>
            <person name="Arita K."/>
            <person name="Hamada M."/>
            <person name="Harada C."/>
            <person name="Hijishita S."/>
            <person name="Honda M."/>
            <person name="Ichikawa Y."/>
            <person name="Idonuma A."/>
            <person name="Iijima M."/>
            <person name="Ikeda M."/>
            <person name="Ikeno M."/>
            <person name="Itoh S."/>
            <person name="Itoh T."/>
            <person name="Itoh Y."/>
            <person name="Itoh Y."/>
            <person name="Iwabuchi A."/>
            <person name="Kamiya K."/>
            <person name="Karasawa W."/>
            <person name="Katagiri S."/>
            <person name="Kikuta A."/>
            <person name="Kobayashi N."/>
            <person name="Kono I."/>
            <person name="Machita K."/>
            <person name="Maehara T."/>
            <person name="Mizuno H."/>
            <person name="Mizubayashi T."/>
            <person name="Mukai Y."/>
            <person name="Nagasaki H."/>
            <person name="Nakashima M."/>
            <person name="Nakama Y."/>
            <person name="Nakamichi Y."/>
            <person name="Nakamura M."/>
            <person name="Namiki N."/>
            <person name="Negishi M."/>
            <person name="Ohta I."/>
            <person name="Ono N."/>
            <person name="Saji S."/>
            <person name="Sakai K."/>
            <person name="Shibata M."/>
            <person name="Shimokawa T."/>
            <person name="Shomura A."/>
            <person name="Song J."/>
            <person name="Takazaki Y."/>
            <person name="Terasawa K."/>
            <person name="Tsuji K."/>
            <person name="Waki K."/>
            <person name="Yamagata H."/>
            <person name="Yamane H."/>
            <person name="Yoshiki S."/>
            <person name="Yoshihara R."/>
            <person name="Yukawa K."/>
            <person name="Zhong H."/>
            <person name="Iwama H."/>
            <person name="Endo T."/>
            <person name="Ito H."/>
            <person name="Hahn J.H."/>
            <person name="Kim H.I."/>
            <person name="Eun M.Y."/>
            <person name="Yano M."/>
            <person name="Jiang J."/>
            <person name="Gojobori T."/>
        </authorList>
    </citation>
    <scope>NUCLEOTIDE SEQUENCE [LARGE SCALE GENOMIC DNA]</scope>
</reference>
<protein>
    <submittedName>
        <fullName evidence="1">Uncharacterized protein</fullName>
    </submittedName>
</protein>
<dbReference type="Proteomes" id="UP000817658">
    <property type="component" value="Chromosome 1"/>
</dbReference>
<name>Q5QLQ2_ORYSJ</name>
<sequence length="55" mass="6600">MSWFHPDAWGVQRKREDLEHTVGWRNAHKRSEQGGTREMKLRGIYGMRSGTRMKR</sequence>
<gene>
    <name evidence="1" type="primary">OSJNBb0063G05.16</name>
</gene>
<evidence type="ECO:0000313" key="1">
    <source>
        <dbReference type="EMBL" id="BAD73646.1"/>
    </source>
</evidence>
<dbReference type="EMBL" id="AP003760">
    <property type="protein sequence ID" value="BAD73646.1"/>
    <property type="molecule type" value="Genomic_DNA"/>
</dbReference>
<accession>Q5QLQ2</accession>
<organism evidence="1">
    <name type="scientific">Oryza sativa subsp. japonica</name>
    <name type="common">Rice</name>
    <dbReference type="NCBI Taxonomy" id="39947"/>
    <lineage>
        <taxon>Eukaryota</taxon>
        <taxon>Viridiplantae</taxon>
        <taxon>Streptophyta</taxon>
        <taxon>Embryophyta</taxon>
        <taxon>Tracheophyta</taxon>
        <taxon>Spermatophyta</taxon>
        <taxon>Magnoliopsida</taxon>
        <taxon>Liliopsida</taxon>
        <taxon>Poales</taxon>
        <taxon>Poaceae</taxon>
        <taxon>BOP clade</taxon>
        <taxon>Oryzoideae</taxon>
        <taxon>Oryzeae</taxon>
        <taxon>Oryzinae</taxon>
        <taxon>Oryza</taxon>
        <taxon>Oryza sativa</taxon>
    </lineage>
</organism>